<dbReference type="SUPFAM" id="SSF75471">
    <property type="entry name" value="YhbY-like"/>
    <property type="match status" value="1"/>
</dbReference>
<gene>
    <name evidence="8" type="ORF">TAV2_LOCUS9031</name>
</gene>
<feature type="domain" description="CRM" evidence="7">
    <location>
        <begin position="2"/>
        <end position="101"/>
    </location>
</feature>
<organism evidence="8 9">
    <name type="scientific">Thlaspi arvense</name>
    <name type="common">Field penny-cress</name>
    <dbReference type="NCBI Taxonomy" id="13288"/>
    <lineage>
        <taxon>Eukaryota</taxon>
        <taxon>Viridiplantae</taxon>
        <taxon>Streptophyta</taxon>
        <taxon>Embryophyta</taxon>
        <taxon>Tracheophyta</taxon>
        <taxon>Spermatophyta</taxon>
        <taxon>Magnoliopsida</taxon>
        <taxon>eudicotyledons</taxon>
        <taxon>Gunneridae</taxon>
        <taxon>Pentapetalae</taxon>
        <taxon>rosids</taxon>
        <taxon>malvids</taxon>
        <taxon>Brassicales</taxon>
        <taxon>Brassicaceae</taxon>
        <taxon>Thlaspideae</taxon>
        <taxon>Thlaspi</taxon>
    </lineage>
</organism>
<dbReference type="PANTHER" id="PTHR13710">
    <property type="entry name" value="DNA HELICASE RECQ FAMILY MEMBER"/>
    <property type="match status" value="1"/>
</dbReference>
<evidence type="ECO:0000256" key="4">
    <source>
        <dbReference type="ARBA" id="ARBA00023235"/>
    </source>
</evidence>
<dbReference type="GO" id="GO:0009378">
    <property type="term" value="F:four-way junction helicase activity"/>
    <property type="evidence" value="ECO:0007669"/>
    <property type="project" value="TreeGrafter"/>
</dbReference>
<evidence type="ECO:0000256" key="1">
    <source>
        <dbReference type="ARBA" id="ARBA00005446"/>
    </source>
</evidence>
<dbReference type="GO" id="GO:0005634">
    <property type="term" value="C:nucleus"/>
    <property type="evidence" value="ECO:0007669"/>
    <property type="project" value="TreeGrafter"/>
</dbReference>
<evidence type="ECO:0000313" key="8">
    <source>
        <dbReference type="EMBL" id="CAH2055086.1"/>
    </source>
</evidence>
<dbReference type="GO" id="GO:0000724">
    <property type="term" value="P:double-strand break repair via homologous recombination"/>
    <property type="evidence" value="ECO:0007669"/>
    <property type="project" value="TreeGrafter"/>
</dbReference>
<evidence type="ECO:0000256" key="5">
    <source>
        <dbReference type="ARBA" id="ARBA00023242"/>
    </source>
</evidence>
<evidence type="ECO:0000313" key="9">
    <source>
        <dbReference type="Proteomes" id="UP000836841"/>
    </source>
</evidence>
<dbReference type="InterPro" id="IPR001890">
    <property type="entry name" value="RNA-binding_CRM"/>
</dbReference>
<dbReference type="Proteomes" id="UP000836841">
    <property type="component" value="Chromosome 3"/>
</dbReference>
<sequence length="115" mass="13521">MEMEEGVEVEKRRARAPSLVAEEKQYTKAGLTRIVMEKIHDMWRKEEFVRLKFHEVLPRDMRTIHEIVEPDSFHDQGEVRIVCATIAFGMGIDKANVRFVIHNTLSKAIESYYQE</sequence>
<keyword evidence="5" id="KW-0539">Nucleus</keyword>
<evidence type="ECO:0000256" key="6">
    <source>
        <dbReference type="PROSITE-ProRule" id="PRU00626"/>
    </source>
</evidence>
<evidence type="ECO:0000256" key="3">
    <source>
        <dbReference type="ARBA" id="ARBA00023125"/>
    </source>
</evidence>
<protein>
    <recommendedName>
        <fullName evidence="7">CRM domain-containing protein</fullName>
    </recommendedName>
</protein>
<dbReference type="InterPro" id="IPR027417">
    <property type="entry name" value="P-loop_NTPase"/>
</dbReference>
<dbReference type="GO" id="GO:0003677">
    <property type="term" value="F:DNA binding"/>
    <property type="evidence" value="ECO:0007669"/>
    <property type="project" value="UniProtKB-KW"/>
</dbReference>
<dbReference type="GO" id="GO:0005694">
    <property type="term" value="C:chromosome"/>
    <property type="evidence" value="ECO:0007669"/>
    <property type="project" value="TreeGrafter"/>
</dbReference>
<keyword evidence="3" id="KW-0238">DNA-binding</keyword>
<dbReference type="InterPro" id="IPR035920">
    <property type="entry name" value="YhbY-like_sf"/>
</dbReference>
<name>A0AAU9S1F7_THLAR</name>
<evidence type="ECO:0000259" key="7">
    <source>
        <dbReference type="PROSITE" id="PS51295"/>
    </source>
</evidence>
<dbReference type="AlphaFoldDB" id="A0AAU9S1F7"/>
<keyword evidence="4" id="KW-0413">Isomerase</keyword>
<proteinExistence type="inferred from homology"/>
<dbReference type="GO" id="GO:0043138">
    <property type="term" value="F:3'-5' DNA helicase activity"/>
    <property type="evidence" value="ECO:0007669"/>
    <property type="project" value="TreeGrafter"/>
</dbReference>
<keyword evidence="2 6" id="KW-0694">RNA-binding</keyword>
<dbReference type="PROSITE" id="PS51295">
    <property type="entry name" value="CRM"/>
    <property type="match status" value="1"/>
</dbReference>
<dbReference type="GO" id="GO:0003723">
    <property type="term" value="F:RNA binding"/>
    <property type="evidence" value="ECO:0007669"/>
    <property type="project" value="UniProtKB-UniRule"/>
</dbReference>
<dbReference type="GO" id="GO:0005737">
    <property type="term" value="C:cytoplasm"/>
    <property type="evidence" value="ECO:0007669"/>
    <property type="project" value="TreeGrafter"/>
</dbReference>
<evidence type="ECO:0000256" key="2">
    <source>
        <dbReference type="ARBA" id="ARBA00022884"/>
    </source>
</evidence>
<dbReference type="PANTHER" id="PTHR13710:SF153">
    <property type="entry name" value="RECQ-LIKE DNA HELICASE BLM"/>
    <property type="match status" value="1"/>
</dbReference>
<reference evidence="8 9" key="1">
    <citation type="submission" date="2022-03" db="EMBL/GenBank/DDBJ databases">
        <authorList>
            <person name="Nunn A."/>
            <person name="Chopra R."/>
            <person name="Nunn A."/>
            <person name="Contreras Garrido A."/>
        </authorList>
    </citation>
    <scope>NUCLEOTIDE SEQUENCE [LARGE SCALE GENOMIC DNA]</scope>
</reference>
<keyword evidence="9" id="KW-1185">Reference proteome</keyword>
<comment type="similarity">
    <text evidence="1">Belongs to the helicase family. RecQ subfamily.</text>
</comment>
<dbReference type="SUPFAM" id="SSF52540">
    <property type="entry name" value="P-loop containing nucleoside triphosphate hydrolases"/>
    <property type="match status" value="1"/>
</dbReference>
<dbReference type="Gene3D" id="3.40.50.300">
    <property type="entry name" value="P-loop containing nucleotide triphosphate hydrolases"/>
    <property type="match status" value="1"/>
</dbReference>
<dbReference type="EMBL" id="OU466859">
    <property type="protein sequence ID" value="CAH2055086.1"/>
    <property type="molecule type" value="Genomic_DNA"/>
</dbReference>
<accession>A0AAU9S1F7</accession>